<protein>
    <recommendedName>
        <fullName evidence="4">ABC-type branched-chain amino acid transport system, substrate-binding protein</fullName>
    </recommendedName>
</protein>
<gene>
    <name evidence="2" type="ORF">SAMN05216290_3610</name>
</gene>
<sequence length="609" mass="69603">MGIMKRYFLALLLVFSFSAQLSAQNVKQIFEEGKSLFDQEQYALAQGKFAAISALDQENDMVRYAAYYYAISAYRADDAETAKNMFLQIKERYPYWEPDEMNYWLGFLNAKEGNPQESFEYLALVKNDSLAQYKEAIKKSALAAETEIDVLEQMLGEFPQEGAIASRIAELILEKPVEQQDINRLMSLEESYELKIDLGVEGIESSPKKSVYNVGLFLPFYYRSDSASLVRVERNWTSRMYYGAQLAVQKLEEEGIKVNLIPVDTRDARKSLAKMISEGELDSLDLIIGPVTESSINEVNAFSKEKQINMINPLSSNSEIMAANPFAFLYYPSNESIAIKAANYAKENFRKNKNAAVFYSGFSDKPRADLYRKLIEEDSFNVTIFEGVLPNESVKIQQLLLDEEEVDRDSIAVDLMMAEMDSLRAAGEADWEIYSERDFVYDTLRILPDSLGHIFIASDFSSLSTSALSGIDARPDTIEFLSSSRFLTAEQTVSFAQLERVNSAFTGTNHINYGKPQVTEFRQRYLNKYYTNPVREERLGDAYIGYDIVVSFGRLLHRYGKYFQVGLKRQDKIPGELTDFLEYKLSNDNRYIPYMKVRGAKVEIIEEKK</sequence>
<evidence type="ECO:0008006" key="4">
    <source>
        <dbReference type="Google" id="ProtNLM"/>
    </source>
</evidence>
<evidence type="ECO:0000313" key="2">
    <source>
        <dbReference type="EMBL" id="SEW40596.1"/>
    </source>
</evidence>
<dbReference type="CDD" id="cd06268">
    <property type="entry name" value="PBP1_ABC_transporter_LIVBP-like"/>
    <property type="match status" value="1"/>
</dbReference>
<organism evidence="2 3">
    <name type="scientific">Roseivirga pacifica</name>
    <dbReference type="NCBI Taxonomy" id="1267423"/>
    <lineage>
        <taxon>Bacteria</taxon>
        <taxon>Pseudomonadati</taxon>
        <taxon>Bacteroidota</taxon>
        <taxon>Cytophagia</taxon>
        <taxon>Cytophagales</taxon>
        <taxon>Roseivirgaceae</taxon>
        <taxon>Roseivirga</taxon>
    </lineage>
</organism>
<evidence type="ECO:0000313" key="3">
    <source>
        <dbReference type="Proteomes" id="UP000199437"/>
    </source>
</evidence>
<feature type="signal peptide" evidence="1">
    <location>
        <begin position="1"/>
        <end position="23"/>
    </location>
</feature>
<dbReference type="InterPro" id="IPR011990">
    <property type="entry name" value="TPR-like_helical_dom_sf"/>
</dbReference>
<evidence type="ECO:0000256" key="1">
    <source>
        <dbReference type="SAM" id="SignalP"/>
    </source>
</evidence>
<dbReference type="EMBL" id="FOIR01000004">
    <property type="protein sequence ID" value="SEW40596.1"/>
    <property type="molecule type" value="Genomic_DNA"/>
</dbReference>
<accession>A0A1I0RI27</accession>
<dbReference type="STRING" id="1267423.SAMN05216290_3610"/>
<dbReference type="Proteomes" id="UP000199437">
    <property type="component" value="Unassembled WGS sequence"/>
</dbReference>
<reference evidence="3" key="1">
    <citation type="submission" date="2016-10" db="EMBL/GenBank/DDBJ databases">
        <authorList>
            <person name="Varghese N."/>
            <person name="Submissions S."/>
        </authorList>
    </citation>
    <scope>NUCLEOTIDE SEQUENCE [LARGE SCALE GENOMIC DNA]</scope>
    <source>
        <strain evidence="3">CGMCC 1.12402</strain>
    </source>
</reference>
<dbReference type="SUPFAM" id="SSF53822">
    <property type="entry name" value="Periplasmic binding protein-like I"/>
    <property type="match status" value="1"/>
</dbReference>
<name>A0A1I0RI27_9BACT</name>
<keyword evidence="3" id="KW-1185">Reference proteome</keyword>
<dbReference type="AlphaFoldDB" id="A0A1I0RI27"/>
<proteinExistence type="predicted"/>
<feature type="chain" id="PRO_5011611855" description="ABC-type branched-chain amino acid transport system, substrate-binding protein" evidence="1">
    <location>
        <begin position="24"/>
        <end position="609"/>
    </location>
</feature>
<dbReference type="InterPro" id="IPR028082">
    <property type="entry name" value="Peripla_BP_I"/>
</dbReference>
<dbReference type="Gene3D" id="1.25.40.10">
    <property type="entry name" value="Tetratricopeptide repeat domain"/>
    <property type="match status" value="1"/>
</dbReference>
<dbReference type="Gene3D" id="3.40.50.2300">
    <property type="match status" value="2"/>
</dbReference>
<keyword evidence="1" id="KW-0732">Signal</keyword>